<dbReference type="EMBL" id="VSSQ01070045">
    <property type="protein sequence ID" value="MPN21936.1"/>
    <property type="molecule type" value="Genomic_DNA"/>
</dbReference>
<dbReference type="AlphaFoldDB" id="A0A645G705"/>
<sequence length="153" mass="15865">MRVKTGGICCVMTMPGISRGNTLRIWLVASVPPVDAPMATSMLFSPPPVGICSGKGTGAASLFAAEASLRTRRTKRAMEAILIFEASSLEKFSISPASGLAIKSTAPACNASNTIPFAALTTIMGMGCWGMRSFKNSIPFMPGISTSNVITSG</sequence>
<evidence type="ECO:0000313" key="1">
    <source>
        <dbReference type="EMBL" id="MPN21936.1"/>
    </source>
</evidence>
<gene>
    <name evidence="1" type="ORF">SDC9_169318</name>
</gene>
<proteinExistence type="predicted"/>
<protein>
    <submittedName>
        <fullName evidence="1">Uncharacterized protein</fullName>
    </submittedName>
</protein>
<name>A0A645G705_9ZZZZ</name>
<accession>A0A645G705</accession>
<organism evidence="1">
    <name type="scientific">bioreactor metagenome</name>
    <dbReference type="NCBI Taxonomy" id="1076179"/>
    <lineage>
        <taxon>unclassified sequences</taxon>
        <taxon>metagenomes</taxon>
        <taxon>ecological metagenomes</taxon>
    </lineage>
</organism>
<comment type="caution">
    <text evidence="1">The sequence shown here is derived from an EMBL/GenBank/DDBJ whole genome shotgun (WGS) entry which is preliminary data.</text>
</comment>
<reference evidence="1" key="1">
    <citation type="submission" date="2019-08" db="EMBL/GenBank/DDBJ databases">
        <authorList>
            <person name="Kucharzyk K."/>
            <person name="Murdoch R.W."/>
            <person name="Higgins S."/>
            <person name="Loffler F."/>
        </authorList>
    </citation>
    <scope>NUCLEOTIDE SEQUENCE</scope>
</reference>